<dbReference type="EMBL" id="FCOC02000024">
    <property type="protein sequence ID" value="SAL50693.1"/>
    <property type="molecule type" value="Genomic_DNA"/>
</dbReference>
<dbReference type="Proteomes" id="UP000054893">
    <property type="component" value="Unassembled WGS sequence"/>
</dbReference>
<dbReference type="AlphaFoldDB" id="A0A158I2X8"/>
<dbReference type="RefSeq" id="WP_060858361.1">
    <property type="nucleotide sequence ID" value="NZ_FCOC02000024.1"/>
</dbReference>
<proteinExistence type="predicted"/>
<reference evidence="2 3" key="1">
    <citation type="submission" date="2016-01" db="EMBL/GenBank/DDBJ databases">
        <authorList>
            <person name="Oliw E.H."/>
        </authorList>
    </citation>
    <scope>NUCLEOTIDE SEQUENCE [LARGE SCALE GENOMIC DNA]</scope>
    <source>
        <strain evidence="2">LMG 22029</strain>
    </source>
</reference>
<keyword evidence="1" id="KW-1133">Transmembrane helix</keyword>
<dbReference type="OrthoDB" id="9152892at2"/>
<sequence length="264" mass="29264">MTKPEQPEHPESNASADELRALSAFIDDESTDAERAETAARIARDPASAATVAAYRAQDNALRALFAATTDQEPQVVVVRPRRRYLMAASWLAVGIACGFLMHMLLPVIDRDRPAPTFAQRADIAYAVYAPEQRHAVEVAASQEDHLVTWLSKRLNRTLTIPSLHEYGFELVGGRLLPGEDGPAAQFMYQNASGERLTLYMTSSTGKRREEYAIRMLRDGARRTFYWTTEQAGYALSGQIGEAKLRAITFDTCAALGGDPKKWQ</sequence>
<gene>
    <name evidence="2" type="ORF">AWB64_05375</name>
</gene>
<evidence type="ECO:0000313" key="2">
    <source>
        <dbReference type="EMBL" id="SAL50693.1"/>
    </source>
</evidence>
<keyword evidence="1" id="KW-0472">Membrane</keyword>
<feature type="transmembrane region" description="Helical" evidence="1">
    <location>
        <begin position="85"/>
        <end position="106"/>
    </location>
</feature>
<accession>A0A158I2X8</accession>
<organism evidence="2 3">
    <name type="scientific">Caballeronia sordidicola</name>
    <name type="common">Burkholderia sordidicola</name>
    <dbReference type="NCBI Taxonomy" id="196367"/>
    <lineage>
        <taxon>Bacteria</taxon>
        <taxon>Pseudomonadati</taxon>
        <taxon>Pseudomonadota</taxon>
        <taxon>Betaproteobacteria</taxon>
        <taxon>Burkholderiales</taxon>
        <taxon>Burkholderiaceae</taxon>
        <taxon>Caballeronia</taxon>
    </lineage>
</organism>
<evidence type="ECO:0000256" key="1">
    <source>
        <dbReference type="SAM" id="Phobius"/>
    </source>
</evidence>
<keyword evidence="1 2" id="KW-0812">Transmembrane</keyword>
<evidence type="ECO:0000313" key="3">
    <source>
        <dbReference type="Proteomes" id="UP000054893"/>
    </source>
</evidence>
<name>A0A158I2X8_CABSO</name>
<protein>
    <submittedName>
        <fullName evidence="2">Transmembrane transcriptional regulator (Anti-sigma factor)</fullName>
    </submittedName>
</protein>